<dbReference type="InterPro" id="IPR013783">
    <property type="entry name" value="Ig-like_fold"/>
</dbReference>
<evidence type="ECO:0000259" key="2">
    <source>
        <dbReference type="SMART" id="SM00429"/>
    </source>
</evidence>
<name>A0A7S0KHD6_9CHLO</name>
<dbReference type="Gene3D" id="2.120.10.30">
    <property type="entry name" value="TolB, C-terminal domain"/>
    <property type="match status" value="3"/>
</dbReference>
<feature type="domain" description="IPT/TIG" evidence="2">
    <location>
        <begin position="1567"/>
        <end position="1654"/>
    </location>
</feature>
<dbReference type="InterPro" id="IPR001258">
    <property type="entry name" value="NHL_repeat"/>
</dbReference>
<dbReference type="PANTHER" id="PTHR46388:SF2">
    <property type="entry name" value="NHL REPEAT-CONTAINING PROTEIN 2"/>
    <property type="match status" value="1"/>
</dbReference>
<organism evidence="3">
    <name type="scientific">Ostreococcus mediterraneus</name>
    <dbReference type="NCBI Taxonomy" id="1486918"/>
    <lineage>
        <taxon>Eukaryota</taxon>
        <taxon>Viridiplantae</taxon>
        <taxon>Chlorophyta</taxon>
        <taxon>Mamiellophyceae</taxon>
        <taxon>Mamiellales</taxon>
        <taxon>Bathycoccaceae</taxon>
        <taxon>Ostreococcus</taxon>
    </lineage>
</organism>
<sequence length="1664" mass="173605">MKPRANIHARRRLRLIAGPLALFASAHAVFAAYDILDCHAHGVVSTLNGAGVVGYRNGRFEKSFLDSPSGVSCNTTKCYVTDTGNDVIRVIDLAKSEIVNFAANDAGTAGFVDGKALACAASGETQALFNAPRGVELVPASSSYYPGHVLVADTGNGAIRLIADGDVTTITSSSASSPLDLALDTSDGSVYVVSSGTNDVKKLAYNGSTLTVYAGSVAGFFDSATATSARFSAPEGVAINSTNRKLYVADTGNHAIREIDLSSGAVSTIMGDGTASSSGTVLNQNGLLSTPARLNYPSGITYAYDSDLSSGVLMITERGTHQVRRLILTDSTASNAATITTVSGSYTGTSGFRDDVVGSGALFNTPRGISGITGNVFFVADSGNHAIRKVKLESPVDVTFTMQSVANIEKTVESHDLVIEEYGAYSVNGPPYNETTHFADVLTYLGEVHELVMCAYPSVEYFVHFEGSMQATVKDSNSYLYIGYTGKTVEDSLSRTFMLRGPGCTDLDAPNYNPYATSDDGSCVSGVKLLFSVSVTGVVDHAVYEFEGPGFYVSDSYESGSGESGFDQADEIEFVAYPGAIYTANFFGALNASLTTVSGQSGLGATSITYWTYTSADANAITSKRARVIGPGCTDPSYANYDQYATTSDEVNACTLGVTIRVELNASASAASWYDFGSIVSETPALASTLDGISLDNATHEYVAEVTVQPGVYEFKSYGAVSASVEAYDGANLVSLASWTGDTPSLQVDEYGLTSTTLYSRKLTFVPSTYSPRISGGVLSYIGGLMDADDGVSSINFPEGSIAWATSMTASFTKLAISASTESTWWYTWNVNLNTPYALVLTPNAFRLSKSATLSITYETSQVPSAEGNENLVIVKSKDGTTSSAMALNGATFDASTSKATFPIDSFGGFSVAYRPTIRSVTPPRGSLDGGDTVTIDGVDFSSISTLNTATTYQKCRFGNSFMTATTVASADVRTTLAGSDSSVTGVKLNAVSCPSPTLLYAGYTTIEFHNVENLMTSENSTFVFLQTATPSILALAPNEGAVSGGAVVHVSGNFLRAGAVASDWEKYDADTTFFHTSGPTVLSCAFGSTASRGVAVSSALAIVEAPPSASPTTTSLRLGDIAYQTSGYGAFSYVGDVLDVFTTANTVDTTGEGGVVVSVDRAVDASATKRLIFDQWRCVFGTISVAARREVDGDYSCVSPAIASGSSVDVRFGGSLGEGSKFLGQHSAPTISSTYVDSIVDVVGTPLAIETLKTIEREPSPLFWEPLKWISTAHALVSTPGGDFTGTGQGFGHGTSGMANCTFTTDAGVVTTRVAVIVSSALVICEAPDVNVTTAFALVVSNSIQSSAGSSRTSLGPWYDATTRVHDINTDFVDDWIPSEVSASGGVYVLPSGSIASPTSSTTCYFGVSESTNFSSSLGCLIPRAIAPGFVTLAIGSSATSALDFTSQILVVPPLRAQKVSPYFVNGDGGAIFEFTGLDLYSPPGSQSPIYCGYKESGTVLPVEYVSSALVKCESIKVNGTYGFRNVIVGRRDDLEGALQRELSASPTTTTLVGLVGTFGVQQYSTPTVTSISPSGASARGGMIVGVTGTEFHIASGAARCAFDSIFVTAAVFNSTYVECVSPASYPMRTYAFTISTSGTAAQRTLDAGYRYANGTSLTFAVF</sequence>
<dbReference type="InterPro" id="IPR014756">
    <property type="entry name" value="Ig_E-set"/>
</dbReference>
<dbReference type="SUPFAM" id="SSF101898">
    <property type="entry name" value="NHL repeat"/>
    <property type="match status" value="1"/>
</dbReference>
<dbReference type="SUPFAM" id="SSF81296">
    <property type="entry name" value="E set domains"/>
    <property type="match status" value="2"/>
</dbReference>
<dbReference type="CDD" id="cd00102">
    <property type="entry name" value="IPT"/>
    <property type="match status" value="1"/>
</dbReference>
<dbReference type="InterPro" id="IPR011042">
    <property type="entry name" value="6-blade_b-propeller_TolB-like"/>
</dbReference>
<dbReference type="SMART" id="SM00429">
    <property type="entry name" value="IPT"/>
    <property type="match status" value="3"/>
</dbReference>
<protein>
    <recommendedName>
        <fullName evidence="2">IPT/TIG domain-containing protein</fullName>
    </recommendedName>
</protein>
<keyword evidence="1" id="KW-0677">Repeat</keyword>
<dbReference type="InterPro" id="IPR002909">
    <property type="entry name" value="IPT_dom"/>
</dbReference>
<evidence type="ECO:0000256" key="1">
    <source>
        <dbReference type="ARBA" id="ARBA00022737"/>
    </source>
</evidence>
<accession>A0A7S0KHD6</accession>
<proteinExistence type="predicted"/>
<gene>
    <name evidence="3" type="ORF">OMED0929_LOCUS3508</name>
</gene>
<dbReference type="PANTHER" id="PTHR46388">
    <property type="entry name" value="NHL REPEAT-CONTAINING PROTEIN 2"/>
    <property type="match status" value="1"/>
</dbReference>
<reference evidence="3" key="1">
    <citation type="submission" date="2021-01" db="EMBL/GenBank/DDBJ databases">
        <authorList>
            <person name="Corre E."/>
            <person name="Pelletier E."/>
            <person name="Niang G."/>
            <person name="Scheremetjew M."/>
            <person name="Finn R."/>
            <person name="Kale V."/>
            <person name="Holt S."/>
            <person name="Cochrane G."/>
            <person name="Meng A."/>
            <person name="Brown T."/>
            <person name="Cohen L."/>
        </authorList>
    </citation>
    <scope>NUCLEOTIDE SEQUENCE</scope>
    <source>
        <strain evidence="3">Clade-D-RCC2572</strain>
    </source>
</reference>
<dbReference type="Gene3D" id="2.60.40.10">
    <property type="entry name" value="Immunoglobulins"/>
    <property type="match status" value="3"/>
</dbReference>
<dbReference type="EMBL" id="HBEW01004191">
    <property type="protein sequence ID" value="CAD8581770.1"/>
    <property type="molecule type" value="Transcribed_RNA"/>
</dbReference>
<dbReference type="Pfam" id="PF01833">
    <property type="entry name" value="TIG"/>
    <property type="match status" value="2"/>
</dbReference>
<feature type="domain" description="IPT/TIG" evidence="2">
    <location>
        <begin position="1030"/>
        <end position="1135"/>
    </location>
</feature>
<evidence type="ECO:0000313" key="3">
    <source>
        <dbReference type="EMBL" id="CAD8581770.1"/>
    </source>
</evidence>
<dbReference type="Pfam" id="PF01436">
    <property type="entry name" value="NHL"/>
    <property type="match status" value="1"/>
</dbReference>
<feature type="domain" description="IPT/TIG" evidence="2">
    <location>
        <begin position="915"/>
        <end position="1026"/>
    </location>
</feature>